<protein>
    <submittedName>
        <fullName evidence="2">Uncharacterized protein</fullName>
    </submittedName>
</protein>
<feature type="region of interest" description="Disordered" evidence="1">
    <location>
        <begin position="75"/>
        <end position="100"/>
    </location>
</feature>
<dbReference type="EMBL" id="JYDV01000035">
    <property type="protein sequence ID" value="KRZ39459.1"/>
    <property type="molecule type" value="Genomic_DNA"/>
</dbReference>
<dbReference type="Proteomes" id="UP000054826">
    <property type="component" value="Unassembled WGS sequence"/>
</dbReference>
<sequence>MFQWSHLCICDPSPTDLWRLVCSICIIVYTTTVHLDIRSWVSVASIISTEMHLFVFNSKKPSSTWSCFQSLTEQSKSSSTQSPSSSSWQASNGQNIACQR</sequence>
<comment type="caution">
    <text evidence="2">The sequence shown here is derived from an EMBL/GenBank/DDBJ whole genome shotgun (WGS) entry which is preliminary data.</text>
</comment>
<feature type="compositionally biased region" description="Low complexity" evidence="1">
    <location>
        <begin position="75"/>
        <end position="94"/>
    </location>
</feature>
<dbReference type="AlphaFoldDB" id="A0A0V1JWT1"/>
<evidence type="ECO:0000256" key="1">
    <source>
        <dbReference type="SAM" id="MobiDB-lite"/>
    </source>
</evidence>
<organism evidence="2 3">
    <name type="scientific">Trichinella pseudospiralis</name>
    <name type="common">Parasitic roundworm</name>
    <dbReference type="NCBI Taxonomy" id="6337"/>
    <lineage>
        <taxon>Eukaryota</taxon>
        <taxon>Metazoa</taxon>
        <taxon>Ecdysozoa</taxon>
        <taxon>Nematoda</taxon>
        <taxon>Enoplea</taxon>
        <taxon>Dorylaimia</taxon>
        <taxon>Trichinellida</taxon>
        <taxon>Trichinellidae</taxon>
        <taxon>Trichinella</taxon>
    </lineage>
</organism>
<evidence type="ECO:0000313" key="3">
    <source>
        <dbReference type="Proteomes" id="UP000054826"/>
    </source>
</evidence>
<gene>
    <name evidence="2" type="ORF">T4C_5027</name>
</gene>
<evidence type="ECO:0000313" key="2">
    <source>
        <dbReference type="EMBL" id="KRZ39459.1"/>
    </source>
</evidence>
<name>A0A0V1JWT1_TRIPS</name>
<proteinExistence type="predicted"/>
<reference evidence="2 3" key="1">
    <citation type="submission" date="2015-01" db="EMBL/GenBank/DDBJ databases">
        <title>Evolution of Trichinella species and genotypes.</title>
        <authorList>
            <person name="Korhonen P.K."/>
            <person name="Edoardo P."/>
            <person name="Giuseppe L.R."/>
            <person name="Gasser R.B."/>
        </authorList>
    </citation>
    <scope>NUCLEOTIDE SEQUENCE [LARGE SCALE GENOMIC DNA]</scope>
    <source>
        <strain evidence="2">ISS176</strain>
    </source>
</reference>
<accession>A0A0V1JWT1</accession>